<evidence type="ECO:0000313" key="2">
    <source>
        <dbReference type="EMBL" id="MFL0196896.1"/>
    </source>
</evidence>
<dbReference type="InterPro" id="IPR005531">
    <property type="entry name" value="Asp23"/>
</dbReference>
<gene>
    <name evidence="2" type="ORF">ACJDU8_15200</name>
</gene>
<name>A0ABW8SNV5_9CLOT</name>
<dbReference type="PANTHER" id="PTHR34297">
    <property type="entry name" value="HYPOTHETICAL CYTOSOLIC PROTEIN-RELATED"/>
    <property type="match status" value="1"/>
</dbReference>
<comment type="similarity">
    <text evidence="1">Belongs to the asp23 family.</text>
</comment>
<evidence type="ECO:0000313" key="3">
    <source>
        <dbReference type="Proteomes" id="UP001623660"/>
    </source>
</evidence>
<protein>
    <submittedName>
        <fullName evidence="2">Asp23/Gls24 family envelope stress response protein</fullName>
    </submittedName>
</protein>
<organism evidence="2 3">
    <name type="scientific">Candidatus Clostridium eludens</name>
    <dbReference type="NCBI Taxonomy" id="3381663"/>
    <lineage>
        <taxon>Bacteria</taxon>
        <taxon>Bacillati</taxon>
        <taxon>Bacillota</taxon>
        <taxon>Clostridia</taxon>
        <taxon>Eubacteriales</taxon>
        <taxon>Clostridiaceae</taxon>
        <taxon>Clostridium</taxon>
    </lineage>
</organism>
<sequence>MEENMNNEVDMGIVKISDEVVGVIAGLATTEINGIVGMSANLVGGITQILTGKKNLSKGVKVSVGESNAAIDLYVVVEYGVRIPDVALKVQENVKRAVESMTGLEVSAINIHVQNVMISKAAENDDIDIMEE</sequence>
<reference evidence="2 3" key="1">
    <citation type="submission" date="2024-11" db="EMBL/GenBank/DDBJ databases">
        <authorList>
            <person name="Heng Y.C."/>
            <person name="Lim A.C.H."/>
            <person name="Lee J.K.Y."/>
            <person name="Kittelmann S."/>
        </authorList>
    </citation>
    <scope>NUCLEOTIDE SEQUENCE [LARGE SCALE GENOMIC DNA]</scope>
    <source>
        <strain evidence="2 3">WILCCON 0269</strain>
    </source>
</reference>
<proteinExistence type="inferred from homology"/>
<evidence type="ECO:0000256" key="1">
    <source>
        <dbReference type="ARBA" id="ARBA00005721"/>
    </source>
</evidence>
<dbReference type="RefSeq" id="WP_406793002.1">
    <property type="nucleotide sequence ID" value="NZ_JBJHZX010000023.1"/>
</dbReference>
<dbReference type="PANTHER" id="PTHR34297:SF2">
    <property type="entry name" value="ASP23_GLS24 FAMILY ENVELOPE STRESS RESPONSE PROTEIN"/>
    <property type="match status" value="1"/>
</dbReference>
<dbReference type="Proteomes" id="UP001623660">
    <property type="component" value="Unassembled WGS sequence"/>
</dbReference>
<accession>A0ABW8SNV5</accession>
<keyword evidence="3" id="KW-1185">Reference proteome</keyword>
<dbReference type="Pfam" id="PF03780">
    <property type="entry name" value="Asp23"/>
    <property type="match status" value="1"/>
</dbReference>
<comment type="caution">
    <text evidence="2">The sequence shown here is derived from an EMBL/GenBank/DDBJ whole genome shotgun (WGS) entry which is preliminary data.</text>
</comment>
<dbReference type="EMBL" id="JBJHZX010000023">
    <property type="protein sequence ID" value="MFL0196896.1"/>
    <property type="molecule type" value="Genomic_DNA"/>
</dbReference>